<name>A0A4Y7KHD3_PAPSO</name>
<keyword evidence="2" id="KW-1185">Reference proteome</keyword>
<proteinExistence type="predicted"/>
<evidence type="ECO:0000313" key="2">
    <source>
        <dbReference type="Proteomes" id="UP000316621"/>
    </source>
</evidence>
<evidence type="ECO:0000313" key="1">
    <source>
        <dbReference type="EMBL" id="RZC71770.1"/>
    </source>
</evidence>
<dbReference type="AlphaFoldDB" id="A0A4Y7KHD3"/>
<protein>
    <submittedName>
        <fullName evidence="1">Uncharacterized protein</fullName>
    </submittedName>
</protein>
<organism evidence="1 2">
    <name type="scientific">Papaver somniferum</name>
    <name type="common">Opium poppy</name>
    <dbReference type="NCBI Taxonomy" id="3469"/>
    <lineage>
        <taxon>Eukaryota</taxon>
        <taxon>Viridiplantae</taxon>
        <taxon>Streptophyta</taxon>
        <taxon>Embryophyta</taxon>
        <taxon>Tracheophyta</taxon>
        <taxon>Spermatophyta</taxon>
        <taxon>Magnoliopsida</taxon>
        <taxon>Ranunculales</taxon>
        <taxon>Papaveraceae</taxon>
        <taxon>Papaveroideae</taxon>
        <taxon>Papaver</taxon>
    </lineage>
</organism>
<dbReference type="EMBL" id="CM010721">
    <property type="protein sequence ID" value="RZC71770.1"/>
    <property type="molecule type" value="Genomic_DNA"/>
</dbReference>
<accession>A0A4Y7KHD3</accession>
<gene>
    <name evidence="1" type="ORF">C5167_034963</name>
</gene>
<sequence length="111" mass="13008">MDLSDDHGYHYCDFLRRMIRFPDEIQALLKEHSTIDEFCDAGPMVQHSKQSLADLEKELDMTQKLGLALNHHAKLYLHAIREFEKSIAGVYMELEKKLQRGMRNLMELSTQ</sequence>
<dbReference type="Proteomes" id="UP000316621">
    <property type="component" value="Chromosome 7"/>
</dbReference>
<dbReference type="Gramene" id="RZC71770">
    <property type="protein sequence ID" value="RZC71770"/>
    <property type="gene ID" value="C5167_034963"/>
</dbReference>
<reference evidence="1 2" key="1">
    <citation type="journal article" date="2018" name="Science">
        <title>The opium poppy genome and morphinan production.</title>
        <authorList>
            <person name="Guo L."/>
            <person name="Winzer T."/>
            <person name="Yang X."/>
            <person name="Li Y."/>
            <person name="Ning Z."/>
            <person name="He Z."/>
            <person name="Teodor R."/>
            <person name="Lu Y."/>
            <person name="Bowser T.A."/>
            <person name="Graham I.A."/>
            <person name="Ye K."/>
        </authorList>
    </citation>
    <scope>NUCLEOTIDE SEQUENCE [LARGE SCALE GENOMIC DNA]</scope>
    <source>
        <strain evidence="2">cv. HN1</strain>
        <tissue evidence="1">Leaves</tissue>
    </source>
</reference>